<dbReference type="RefSeq" id="WP_307499937.1">
    <property type="nucleotide sequence ID" value="NZ_JAUSVY010000002.1"/>
</dbReference>
<comment type="caution">
    <text evidence="2">The sequence shown here is derived from an EMBL/GenBank/DDBJ whole genome shotgun (WGS) entry which is preliminary data.</text>
</comment>
<organism evidence="2 3">
    <name type="scientific">Xanthobacter agilis</name>
    <dbReference type="NCBI Taxonomy" id="47492"/>
    <lineage>
        <taxon>Bacteria</taxon>
        <taxon>Pseudomonadati</taxon>
        <taxon>Pseudomonadota</taxon>
        <taxon>Alphaproteobacteria</taxon>
        <taxon>Hyphomicrobiales</taxon>
        <taxon>Xanthobacteraceae</taxon>
        <taxon>Xanthobacter</taxon>
    </lineage>
</organism>
<protein>
    <recommendedName>
        <fullName evidence="1">Fungal lipase-type domain-containing protein</fullName>
    </recommendedName>
</protein>
<sequence length="393" mass="42085">MPSKISIHDLVRISQAAYTGQDINTPRSYDVVGSFKFRTEDSDVSLFYNKITDTYVFAFRGTDPNSDLFYNQILTDKKILARESHIESFNGVASYVAKEASRLLAAGHNVAMTGHSFGGVEAAVAASLINSKYEQFTPNILDRFSAVAFDAPFANSDNFYKSKYNISNIINISSTADPVSAFTRAAGNYFPGAVAYVYTGEDPDALVGRMEFGLKAMALSAPTAFLPVPIMGVVGSASLFAIGVYSFKSALGESFDEGHSIDAMAYSIYRMQLVNGGDLYFDDMLKYGEDHSMYDAIVAVDGVSFSTGAVSGALHLLGGLGLGSAGGDIDTGDFVAHYMDRLYSEAFSQFGNAISDTGSATQLTFTSSWGGDVTSSIDWSAPNVESYISPDAV</sequence>
<dbReference type="InterPro" id="IPR029058">
    <property type="entry name" value="AB_hydrolase_fold"/>
</dbReference>
<dbReference type="InterPro" id="IPR002921">
    <property type="entry name" value="Fungal_lipase-type"/>
</dbReference>
<accession>A0ABU0LBQ6</accession>
<name>A0ABU0LBQ6_XANAG</name>
<evidence type="ECO:0000313" key="3">
    <source>
        <dbReference type="Proteomes" id="UP001241747"/>
    </source>
</evidence>
<evidence type="ECO:0000259" key="1">
    <source>
        <dbReference type="Pfam" id="PF01764"/>
    </source>
</evidence>
<evidence type="ECO:0000313" key="2">
    <source>
        <dbReference type="EMBL" id="MDQ0504582.1"/>
    </source>
</evidence>
<reference evidence="2 3" key="1">
    <citation type="submission" date="2023-07" db="EMBL/GenBank/DDBJ databases">
        <title>Genomic Encyclopedia of Type Strains, Phase IV (KMG-IV): sequencing the most valuable type-strain genomes for metagenomic binning, comparative biology and taxonomic classification.</title>
        <authorList>
            <person name="Goeker M."/>
        </authorList>
    </citation>
    <scope>NUCLEOTIDE SEQUENCE [LARGE SCALE GENOMIC DNA]</scope>
    <source>
        <strain evidence="2 3">DSM 3770</strain>
    </source>
</reference>
<dbReference type="Pfam" id="PF01764">
    <property type="entry name" value="Lipase_3"/>
    <property type="match status" value="1"/>
</dbReference>
<gene>
    <name evidence="2" type="ORF">QOZ94_001356</name>
</gene>
<dbReference type="Proteomes" id="UP001241747">
    <property type="component" value="Unassembled WGS sequence"/>
</dbReference>
<dbReference type="EMBL" id="JAUSVY010000002">
    <property type="protein sequence ID" value="MDQ0504582.1"/>
    <property type="molecule type" value="Genomic_DNA"/>
</dbReference>
<feature type="domain" description="Fungal lipase-type" evidence="1">
    <location>
        <begin position="78"/>
        <end position="181"/>
    </location>
</feature>
<dbReference type="SUPFAM" id="SSF53474">
    <property type="entry name" value="alpha/beta-Hydrolases"/>
    <property type="match status" value="1"/>
</dbReference>
<proteinExistence type="predicted"/>
<dbReference type="Gene3D" id="3.40.50.1820">
    <property type="entry name" value="alpha/beta hydrolase"/>
    <property type="match status" value="1"/>
</dbReference>
<feature type="non-terminal residue" evidence="2">
    <location>
        <position position="393"/>
    </location>
</feature>
<keyword evidence="3" id="KW-1185">Reference proteome</keyword>